<proteinExistence type="predicted"/>
<sequence>MATQPEFLTQSTLEHPNMPASEHLNMPSSLQPVIPVLTINSFRTAVLSGPERDPQSSPVTAPLLEPSQKATAALPAKKAISDFKAERITSDFPAKWGTFDFPAKRVTVDFPATRATSNSLAQEAEKAASESLAEKATKPEFLDGMRTKPEPSARRALQSLLLLSALRSALQCPHL</sequence>
<comment type="caution">
    <text evidence="2">The sequence shown here is derived from an EMBL/GenBank/DDBJ whole genome shotgun (WGS) entry which is preliminary data.</text>
</comment>
<organism evidence="2 3">
    <name type="scientific">Cirrhinus molitorella</name>
    <name type="common">mud carp</name>
    <dbReference type="NCBI Taxonomy" id="172907"/>
    <lineage>
        <taxon>Eukaryota</taxon>
        <taxon>Metazoa</taxon>
        <taxon>Chordata</taxon>
        <taxon>Craniata</taxon>
        <taxon>Vertebrata</taxon>
        <taxon>Euteleostomi</taxon>
        <taxon>Actinopterygii</taxon>
        <taxon>Neopterygii</taxon>
        <taxon>Teleostei</taxon>
        <taxon>Ostariophysi</taxon>
        <taxon>Cypriniformes</taxon>
        <taxon>Cyprinidae</taxon>
        <taxon>Labeoninae</taxon>
        <taxon>Labeonini</taxon>
        <taxon>Cirrhinus</taxon>
    </lineage>
</organism>
<dbReference type="EMBL" id="JAUYZG010000016">
    <property type="protein sequence ID" value="KAK2886029.1"/>
    <property type="molecule type" value="Genomic_DNA"/>
</dbReference>
<feature type="region of interest" description="Disordered" evidence="1">
    <location>
        <begin position="1"/>
        <end position="26"/>
    </location>
</feature>
<feature type="region of interest" description="Disordered" evidence="1">
    <location>
        <begin position="125"/>
        <end position="150"/>
    </location>
</feature>
<evidence type="ECO:0000256" key="1">
    <source>
        <dbReference type="SAM" id="MobiDB-lite"/>
    </source>
</evidence>
<feature type="compositionally biased region" description="Polar residues" evidence="1">
    <location>
        <begin position="1"/>
        <end position="14"/>
    </location>
</feature>
<reference evidence="2" key="1">
    <citation type="submission" date="2023-08" db="EMBL/GenBank/DDBJ databases">
        <title>Chromosome-level Genome Assembly of mud carp (Cirrhinus molitorella).</title>
        <authorList>
            <person name="Liu H."/>
        </authorList>
    </citation>
    <scope>NUCLEOTIDE SEQUENCE</scope>
    <source>
        <strain evidence="2">Prfri</strain>
        <tissue evidence="2">Muscle</tissue>
    </source>
</reference>
<dbReference type="Proteomes" id="UP001187343">
    <property type="component" value="Unassembled WGS sequence"/>
</dbReference>
<name>A0AA88PGR4_9TELE</name>
<keyword evidence="3" id="KW-1185">Reference proteome</keyword>
<evidence type="ECO:0000313" key="2">
    <source>
        <dbReference type="EMBL" id="KAK2886029.1"/>
    </source>
</evidence>
<accession>A0AA88PGR4</accession>
<evidence type="ECO:0000313" key="3">
    <source>
        <dbReference type="Proteomes" id="UP001187343"/>
    </source>
</evidence>
<dbReference type="AlphaFoldDB" id="A0AA88PGR4"/>
<protein>
    <submittedName>
        <fullName evidence="2">Uncharacterized protein</fullName>
    </submittedName>
</protein>
<gene>
    <name evidence="2" type="ORF">Q8A67_016866</name>
</gene>